<organism evidence="1 2">
    <name type="scientific">Paramuricea clavata</name>
    <name type="common">Red gorgonian</name>
    <name type="synonym">Violescent sea-whip</name>
    <dbReference type="NCBI Taxonomy" id="317549"/>
    <lineage>
        <taxon>Eukaryota</taxon>
        <taxon>Metazoa</taxon>
        <taxon>Cnidaria</taxon>
        <taxon>Anthozoa</taxon>
        <taxon>Octocorallia</taxon>
        <taxon>Malacalcyonacea</taxon>
        <taxon>Plexauridae</taxon>
        <taxon>Paramuricea</taxon>
    </lineage>
</organism>
<name>A0A6S7GI83_PARCT</name>
<accession>A0A6S7GI83</accession>
<sequence>MDILTCSWLILDIGCLAIVLSTKFKNLVPSFLQDLMVYGKTRQLGQDNSKKSLHWLRQLLLVPHRWKNAPQPLCNRCAVLFLGELNSGCRNTTLSFKRLVQVVSKAIPPSILVAVSGIIIIPLGKLPSIPVSYHPRQAHHLDS</sequence>
<protein>
    <submittedName>
        <fullName evidence="1">Uncharacterized protein</fullName>
    </submittedName>
</protein>
<keyword evidence="2" id="KW-1185">Reference proteome</keyword>
<proteinExistence type="predicted"/>
<dbReference type="AlphaFoldDB" id="A0A6S7GI83"/>
<comment type="caution">
    <text evidence="1">The sequence shown here is derived from an EMBL/GenBank/DDBJ whole genome shotgun (WGS) entry which is preliminary data.</text>
</comment>
<gene>
    <name evidence="1" type="ORF">PACLA_8A064142</name>
</gene>
<reference evidence="1" key="1">
    <citation type="submission" date="2020-04" db="EMBL/GenBank/DDBJ databases">
        <authorList>
            <person name="Alioto T."/>
            <person name="Alioto T."/>
            <person name="Gomez Garrido J."/>
        </authorList>
    </citation>
    <scope>NUCLEOTIDE SEQUENCE</scope>
    <source>
        <strain evidence="1">A484AB</strain>
    </source>
</reference>
<dbReference type="Proteomes" id="UP001152795">
    <property type="component" value="Unassembled WGS sequence"/>
</dbReference>
<dbReference type="EMBL" id="CACRXK020000777">
    <property type="protein sequence ID" value="CAB3984721.1"/>
    <property type="molecule type" value="Genomic_DNA"/>
</dbReference>
<evidence type="ECO:0000313" key="2">
    <source>
        <dbReference type="Proteomes" id="UP001152795"/>
    </source>
</evidence>
<evidence type="ECO:0000313" key="1">
    <source>
        <dbReference type="EMBL" id="CAB3984721.1"/>
    </source>
</evidence>
<dbReference type="OrthoDB" id="541710at2759"/>